<dbReference type="KEGG" id="slb:AWJ20_4014"/>
<keyword evidence="2" id="KW-0808">Transferase</keyword>
<dbReference type="InterPro" id="IPR029063">
    <property type="entry name" value="SAM-dependent_MTases_sf"/>
</dbReference>
<protein>
    <recommendedName>
        <fullName evidence="7">O-methyltransferas-like protein family 3</fullName>
    </recommendedName>
</protein>
<evidence type="ECO:0000313" key="5">
    <source>
        <dbReference type="EMBL" id="ANB11212.1"/>
    </source>
</evidence>
<dbReference type="Pfam" id="PF01596">
    <property type="entry name" value="Methyltransf_3"/>
    <property type="match status" value="1"/>
</dbReference>
<evidence type="ECO:0000256" key="4">
    <source>
        <dbReference type="ARBA" id="ARBA00023453"/>
    </source>
</evidence>
<dbReference type="PANTHER" id="PTHR10509:SF14">
    <property type="entry name" value="CAFFEOYL-COA O-METHYLTRANSFERASE 3-RELATED"/>
    <property type="match status" value="1"/>
</dbReference>
<dbReference type="Proteomes" id="UP000189580">
    <property type="component" value="Chromosome c"/>
</dbReference>
<keyword evidence="6" id="KW-1185">Reference proteome</keyword>
<dbReference type="GO" id="GO:0032259">
    <property type="term" value="P:methylation"/>
    <property type="evidence" value="ECO:0007669"/>
    <property type="project" value="UniProtKB-KW"/>
</dbReference>
<dbReference type="GO" id="GO:0008171">
    <property type="term" value="F:O-methyltransferase activity"/>
    <property type="evidence" value="ECO:0007669"/>
    <property type="project" value="InterPro"/>
</dbReference>
<dbReference type="AlphaFoldDB" id="A0A167C4Q0"/>
<dbReference type="InterPro" id="IPR002935">
    <property type="entry name" value="SAM_O-MeTrfase"/>
</dbReference>
<name>A0A167C4Q0_9ASCO</name>
<reference evidence="5 6" key="1">
    <citation type="submission" date="2016-02" db="EMBL/GenBank/DDBJ databases">
        <title>Complete genome sequence and transcriptome regulation of the pentose utilising yeast Sugiyamaella lignohabitans.</title>
        <authorList>
            <person name="Bellasio M."/>
            <person name="Peymann A."/>
            <person name="Valli M."/>
            <person name="Sipitzky M."/>
            <person name="Graf A."/>
            <person name="Sauer M."/>
            <person name="Marx H."/>
            <person name="Mattanovich D."/>
        </authorList>
    </citation>
    <scope>NUCLEOTIDE SEQUENCE [LARGE SCALE GENOMIC DNA]</scope>
    <source>
        <strain evidence="5 6">CBS 10342</strain>
    </source>
</reference>
<dbReference type="Gene3D" id="3.40.50.150">
    <property type="entry name" value="Vaccinia Virus protein VP39"/>
    <property type="match status" value="1"/>
</dbReference>
<accession>A0A167C4Q0</accession>
<organism evidence="5 6">
    <name type="scientific">Sugiyamaella lignohabitans</name>
    <dbReference type="NCBI Taxonomy" id="796027"/>
    <lineage>
        <taxon>Eukaryota</taxon>
        <taxon>Fungi</taxon>
        <taxon>Dikarya</taxon>
        <taxon>Ascomycota</taxon>
        <taxon>Saccharomycotina</taxon>
        <taxon>Dipodascomycetes</taxon>
        <taxon>Dipodascales</taxon>
        <taxon>Trichomonascaceae</taxon>
        <taxon>Sugiyamaella</taxon>
    </lineage>
</organism>
<dbReference type="EMBL" id="CP014500">
    <property type="protein sequence ID" value="ANB11212.1"/>
    <property type="molecule type" value="Genomic_DNA"/>
</dbReference>
<gene>
    <name evidence="5" type="ORF">AWJ20_4014</name>
</gene>
<proteinExistence type="inferred from homology"/>
<dbReference type="PROSITE" id="PS51682">
    <property type="entry name" value="SAM_OMT_I"/>
    <property type="match status" value="1"/>
</dbReference>
<dbReference type="InterPro" id="IPR050362">
    <property type="entry name" value="Cation-dep_OMT"/>
</dbReference>
<evidence type="ECO:0000256" key="1">
    <source>
        <dbReference type="ARBA" id="ARBA00022603"/>
    </source>
</evidence>
<evidence type="ECO:0008006" key="7">
    <source>
        <dbReference type="Google" id="ProtNLM"/>
    </source>
</evidence>
<evidence type="ECO:0000256" key="3">
    <source>
        <dbReference type="ARBA" id="ARBA00022691"/>
    </source>
</evidence>
<comment type="similarity">
    <text evidence="4">Belongs to the class I-like SAM-binding methyltransferase superfamily. Cation-dependent O-methyltransferase family.</text>
</comment>
<evidence type="ECO:0000313" key="6">
    <source>
        <dbReference type="Proteomes" id="UP000189580"/>
    </source>
</evidence>
<keyword evidence="3" id="KW-0949">S-adenosyl-L-methionine</keyword>
<dbReference type="SUPFAM" id="SSF53335">
    <property type="entry name" value="S-adenosyl-L-methionine-dependent methyltransferases"/>
    <property type="match status" value="1"/>
</dbReference>
<dbReference type="GeneID" id="30036100"/>
<evidence type="ECO:0000256" key="2">
    <source>
        <dbReference type="ARBA" id="ARBA00022679"/>
    </source>
</evidence>
<dbReference type="OrthoDB" id="186626at2759"/>
<keyword evidence="1" id="KW-0489">Methyltransferase</keyword>
<sequence length="241" mass="26503">MSSSKAFKSHYEQDERWTAVDEYTNGHLHNPDTHGNSKVLSEALSNSIDKGLPDISTFPSYGKLLALQAKLAGADYALEVGTLGGYTSIWLATENPNIKIVTLEVNQHHADVALENLRRAGVADRVEIIVGPALETLPKLAEEIAAGKRQKFGFTFIDADKTNNWNYFDWAVKISRSRAVIVVDNVVRNGTIVAKEKLNDPNVSGARNVIERVGKDNRVDAVVQQTVGEKNYDGFLLAIVK</sequence>
<dbReference type="GO" id="GO:0008757">
    <property type="term" value="F:S-adenosylmethionine-dependent methyltransferase activity"/>
    <property type="evidence" value="ECO:0007669"/>
    <property type="project" value="TreeGrafter"/>
</dbReference>
<dbReference type="RefSeq" id="XP_018733689.1">
    <property type="nucleotide sequence ID" value="XM_018881062.1"/>
</dbReference>
<dbReference type="PANTHER" id="PTHR10509">
    <property type="entry name" value="O-METHYLTRANSFERASE-RELATED"/>
    <property type="match status" value="1"/>
</dbReference>